<feature type="domain" description="VOC" evidence="2">
    <location>
        <begin position="4"/>
        <end position="148"/>
    </location>
</feature>
<organism evidence="3 4">
    <name type="scientific">Planomicrobium okeanokoites</name>
    <name type="common">Planococcus okeanokoites</name>
    <name type="synonym">Flavobacterium okeanokoites</name>
    <dbReference type="NCBI Taxonomy" id="244"/>
    <lineage>
        <taxon>Bacteria</taxon>
        <taxon>Bacillati</taxon>
        <taxon>Bacillota</taxon>
        <taxon>Bacilli</taxon>
        <taxon>Bacillales</taxon>
        <taxon>Caryophanaceae</taxon>
        <taxon>Planomicrobium</taxon>
    </lineage>
</organism>
<dbReference type="PANTHER" id="PTHR43048">
    <property type="entry name" value="METHYLMALONYL-COA EPIMERASE"/>
    <property type="match status" value="1"/>
</dbReference>
<dbReference type="PROSITE" id="PS51819">
    <property type="entry name" value="VOC"/>
    <property type="match status" value="1"/>
</dbReference>
<accession>A0ABV7KRW2</accession>
<dbReference type="Pfam" id="PF00903">
    <property type="entry name" value="Glyoxalase"/>
    <property type="match status" value="1"/>
</dbReference>
<dbReference type="InterPro" id="IPR051785">
    <property type="entry name" value="MMCE/EMCE_epimerase"/>
</dbReference>
<dbReference type="PANTHER" id="PTHR43048:SF6">
    <property type="entry name" value="BLR8189 PROTEIN"/>
    <property type="match status" value="1"/>
</dbReference>
<dbReference type="InterPro" id="IPR029068">
    <property type="entry name" value="Glyas_Bleomycin-R_OHBP_Dase"/>
</dbReference>
<dbReference type="RefSeq" id="WP_117312694.1">
    <property type="nucleotide sequence ID" value="NZ_JBHRUJ010000017.1"/>
</dbReference>
<name>A0ABV7KRW2_PLAOK</name>
<keyword evidence="1" id="KW-0479">Metal-binding</keyword>
<evidence type="ECO:0000259" key="2">
    <source>
        <dbReference type="PROSITE" id="PS51819"/>
    </source>
</evidence>
<dbReference type="InterPro" id="IPR004360">
    <property type="entry name" value="Glyas_Fos-R_dOase_dom"/>
</dbReference>
<comment type="caution">
    <text evidence="3">The sequence shown here is derived from an EMBL/GenBank/DDBJ whole genome shotgun (WGS) entry which is preliminary data.</text>
</comment>
<reference evidence="4" key="1">
    <citation type="journal article" date="2019" name="Int. J. Syst. Evol. Microbiol.">
        <title>The Global Catalogue of Microorganisms (GCM) 10K type strain sequencing project: providing services to taxonomists for standard genome sequencing and annotation.</title>
        <authorList>
            <consortium name="The Broad Institute Genomics Platform"/>
            <consortium name="The Broad Institute Genome Sequencing Center for Infectious Disease"/>
            <person name="Wu L."/>
            <person name="Ma J."/>
        </authorList>
    </citation>
    <scope>NUCLEOTIDE SEQUENCE [LARGE SCALE GENOMIC DNA]</scope>
    <source>
        <strain evidence="4">CCM 320</strain>
    </source>
</reference>
<dbReference type="InterPro" id="IPR037523">
    <property type="entry name" value="VOC_core"/>
</dbReference>
<dbReference type="SUPFAM" id="SSF54593">
    <property type="entry name" value="Glyoxalase/Bleomycin resistance protein/Dihydroxybiphenyl dioxygenase"/>
    <property type="match status" value="1"/>
</dbReference>
<keyword evidence="4" id="KW-1185">Reference proteome</keyword>
<gene>
    <name evidence="3" type="ORF">ACFOEJ_13660</name>
</gene>
<evidence type="ECO:0000313" key="4">
    <source>
        <dbReference type="Proteomes" id="UP001595625"/>
    </source>
</evidence>
<evidence type="ECO:0000256" key="1">
    <source>
        <dbReference type="ARBA" id="ARBA00022723"/>
    </source>
</evidence>
<sequence>MTSVVTHIGLAVPDLDRAIDWYSKVFGFYVLAGPFEFDERNEELFTMTQDLQGPEVKQMRNVHLMTNSGVGLELFEFQQPEFADEKSYPHAGFFHICLIVEDIVETIEKVVLHGGKQRSKIWNINKGKPHYLVYAEDPFGHIIELYTRSTAEIYGNSQ</sequence>
<dbReference type="EMBL" id="JBHRUJ010000017">
    <property type="protein sequence ID" value="MFC3212131.1"/>
    <property type="molecule type" value="Genomic_DNA"/>
</dbReference>
<proteinExistence type="predicted"/>
<dbReference type="Proteomes" id="UP001595625">
    <property type="component" value="Unassembled WGS sequence"/>
</dbReference>
<evidence type="ECO:0000313" key="3">
    <source>
        <dbReference type="EMBL" id="MFC3212131.1"/>
    </source>
</evidence>
<dbReference type="Gene3D" id="3.10.180.10">
    <property type="entry name" value="2,3-Dihydroxybiphenyl 1,2-Dioxygenase, domain 1"/>
    <property type="match status" value="1"/>
</dbReference>
<protein>
    <submittedName>
        <fullName evidence="3">VOC family protein</fullName>
    </submittedName>
</protein>